<sequence length="109" mass="11590">MTTISLTPIQIMAGVGVLLVLLFVWRSSSRRAAADAARTEVRLMSLAGRVLFTAGLIVGVQWVVIARGGNGWVLLAVLGVPALFAAYALIRALAVTTYDAPRRRGGGRR</sequence>
<dbReference type="AlphaFoldDB" id="A0A4V2S7S4"/>
<keyword evidence="3" id="KW-1185">Reference proteome</keyword>
<dbReference type="EMBL" id="SLWS01000003">
    <property type="protein sequence ID" value="TCO61070.1"/>
    <property type="molecule type" value="Genomic_DNA"/>
</dbReference>
<feature type="transmembrane region" description="Helical" evidence="1">
    <location>
        <begin position="6"/>
        <end position="25"/>
    </location>
</feature>
<name>A0A4V2S7S4_9PSEU</name>
<dbReference type="Proteomes" id="UP000295680">
    <property type="component" value="Unassembled WGS sequence"/>
</dbReference>
<keyword evidence="1" id="KW-1133">Transmembrane helix</keyword>
<dbReference type="OrthoDB" id="3696538at2"/>
<protein>
    <submittedName>
        <fullName evidence="2">Uncharacterized protein</fullName>
    </submittedName>
</protein>
<evidence type="ECO:0000256" key="1">
    <source>
        <dbReference type="SAM" id="Phobius"/>
    </source>
</evidence>
<organism evidence="2 3">
    <name type="scientific">Actinocrispum wychmicini</name>
    <dbReference type="NCBI Taxonomy" id="1213861"/>
    <lineage>
        <taxon>Bacteria</taxon>
        <taxon>Bacillati</taxon>
        <taxon>Actinomycetota</taxon>
        <taxon>Actinomycetes</taxon>
        <taxon>Pseudonocardiales</taxon>
        <taxon>Pseudonocardiaceae</taxon>
        <taxon>Actinocrispum</taxon>
    </lineage>
</organism>
<evidence type="ECO:0000313" key="2">
    <source>
        <dbReference type="EMBL" id="TCO61070.1"/>
    </source>
</evidence>
<proteinExistence type="predicted"/>
<comment type="caution">
    <text evidence="2">The sequence shown here is derived from an EMBL/GenBank/DDBJ whole genome shotgun (WGS) entry which is preliminary data.</text>
</comment>
<dbReference type="RefSeq" id="WP_132116509.1">
    <property type="nucleotide sequence ID" value="NZ_SLWS01000003.1"/>
</dbReference>
<gene>
    <name evidence="2" type="ORF">EV192_103654</name>
</gene>
<reference evidence="2 3" key="1">
    <citation type="submission" date="2019-03" db="EMBL/GenBank/DDBJ databases">
        <title>Genomic Encyclopedia of Type Strains, Phase IV (KMG-IV): sequencing the most valuable type-strain genomes for metagenomic binning, comparative biology and taxonomic classification.</title>
        <authorList>
            <person name="Goeker M."/>
        </authorList>
    </citation>
    <scope>NUCLEOTIDE SEQUENCE [LARGE SCALE GENOMIC DNA]</scope>
    <source>
        <strain evidence="2 3">DSM 45934</strain>
    </source>
</reference>
<keyword evidence="1" id="KW-0472">Membrane</keyword>
<feature type="transmembrane region" description="Helical" evidence="1">
    <location>
        <begin position="46"/>
        <end position="65"/>
    </location>
</feature>
<keyword evidence="1" id="KW-0812">Transmembrane</keyword>
<evidence type="ECO:0000313" key="3">
    <source>
        <dbReference type="Proteomes" id="UP000295680"/>
    </source>
</evidence>
<accession>A0A4V2S7S4</accession>
<feature type="transmembrane region" description="Helical" evidence="1">
    <location>
        <begin position="71"/>
        <end position="94"/>
    </location>
</feature>